<dbReference type="InterPro" id="IPR051414">
    <property type="entry name" value="Adenylate-forming_Reductase"/>
</dbReference>
<dbReference type="InterPro" id="IPR042099">
    <property type="entry name" value="ANL_N_sf"/>
</dbReference>
<dbReference type="InterPro" id="IPR000873">
    <property type="entry name" value="AMP-dep_synth/lig_dom"/>
</dbReference>
<dbReference type="Pfam" id="PF07993">
    <property type="entry name" value="NAD_binding_4"/>
    <property type="match status" value="1"/>
</dbReference>
<evidence type="ECO:0000313" key="5">
    <source>
        <dbReference type="EMBL" id="KUJ17080.1"/>
    </source>
</evidence>
<dbReference type="EMBL" id="KQ947415">
    <property type="protein sequence ID" value="KUJ17080.1"/>
    <property type="molecule type" value="Genomic_DNA"/>
</dbReference>
<organism evidence="5 6">
    <name type="scientific">Mollisia scopiformis</name>
    <name type="common">Conifer needle endophyte fungus</name>
    <name type="synonym">Phialocephala scopiformis</name>
    <dbReference type="NCBI Taxonomy" id="149040"/>
    <lineage>
        <taxon>Eukaryota</taxon>
        <taxon>Fungi</taxon>
        <taxon>Dikarya</taxon>
        <taxon>Ascomycota</taxon>
        <taxon>Pezizomycotina</taxon>
        <taxon>Leotiomycetes</taxon>
        <taxon>Helotiales</taxon>
        <taxon>Mollisiaceae</taxon>
        <taxon>Mollisia</taxon>
    </lineage>
</organism>
<protein>
    <submittedName>
        <fullName evidence="5">Putative NRPS-like enzyme</fullName>
    </submittedName>
</protein>
<dbReference type="PANTHER" id="PTHR43439:SF2">
    <property type="entry name" value="ENZYME, PUTATIVE (JCVI)-RELATED"/>
    <property type="match status" value="1"/>
</dbReference>
<dbReference type="SUPFAM" id="SSF56801">
    <property type="entry name" value="Acetyl-CoA synthetase-like"/>
    <property type="match status" value="1"/>
</dbReference>
<dbReference type="PANTHER" id="PTHR43439">
    <property type="entry name" value="PHENYLACETATE-COENZYME A LIGASE"/>
    <property type="match status" value="1"/>
</dbReference>
<dbReference type="Gene3D" id="3.40.50.720">
    <property type="entry name" value="NAD(P)-binding Rossmann-like Domain"/>
    <property type="match status" value="1"/>
</dbReference>
<keyword evidence="6" id="KW-1185">Reference proteome</keyword>
<dbReference type="RefSeq" id="XP_018071435.1">
    <property type="nucleotide sequence ID" value="XM_018217606.1"/>
</dbReference>
<dbReference type="AlphaFoldDB" id="A0A194XA85"/>
<reference evidence="5 6" key="1">
    <citation type="submission" date="2015-10" db="EMBL/GenBank/DDBJ databases">
        <title>Full genome of DAOMC 229536 Phialocephala scopiformis, a fungal endophyte of spruce producing the potent anti-insectan compound rugulosin.</title>
        <authorList>
            <consortium name="DOE Joint Genome Institute"/>
            <person name="Walker A.K."/>
            <person name="Frasz S.L."/>
            <person name="Seifert K.A."/>
            <person name="Miller J.D."/>
            <person name="Mondo S.J."/>
            <person name="Labutti K."/>
            <person name="Lipzen A."/>
            <person name="Dockter R."/>
            <person name="Kennedy M."/>
            <person name="Grigoriev I.V."/>
            <person name="Spatafora J.W."/>
        </authorList>
    </citation>
    <scope>NUCLEOTIDE SEQUENCE [LARGE SCALE GENOMIC DNA]</scope>
    <source>
        <strain evidence="5 6">CBS 120377</strain>
    </source>
</reference>
<keyword evidence="1" id="KW-0596">Phosphopantetheine</keyword>
<dbReference type="InParanoid" id="A0A194XA85"/>
<dbReference type="InterPro" id="IPR013120">
    <property type="entry name" value="FAR_NAD-bd"/>
</dbReference>
<feature type="domain" description="AMP-dependent synthetase/ligase" evidence="3">
    <location>
        <begin position="159"/>
        <end position="325"/>
    </location>
</feature>
<keyword evidence="2" id="KW-0597">Phosphoprotein</keyword>
<dbReference type="KEGG" id="psco:LY89DRAFT_707423"/>
<accession>A0A194XA85</accession>
<sequence length="979" mass="109434">MYDNHGSRLMPTILHDEAKHNPQRTFAVVAKSDNLEEGFYQVTFEQVARAVNHPLRHTTLSYIGVPDLRYNILFYAAVQCPYKVFLPSPRNPTAVNVSLLEQTQCLRLVHSSEVGSVAKTLQAAVYGLQCEQLPSLDELLVATPAEYPYNLKYEDIYREPILILHFSGSTGQPKPVINTHGTLTTYDVRDWPSVPGRINHDGLSTLRFSQPDSRIYDVFPPFHIAGFMTKVMVPLYNLTAPIPGPPLRPPSGSLAAEMIRLHKPRGAVIPPSIVEQLYHEHGGADLFKQLDVLLYAGGPLPQVVGDEISKHTTLCQFYGSTEMLQPAGESMFELVVFADKDLERTSSLYHNYPDVREWRTKDLFKPHPSKPDLWKFHARRDDILVFSSGEKLNPIPMESSITAVLGVRGALVVGQGYSHAALLVELGQDVASSSDLPQDLWPAVEKANTLLPGHGRIAKSMIIITDASKPFVRAGKGTVVRRLTEELFAEEIQKVYGSASTEPLRVPIVLKPPFLESDIKELVRSILAHVSIDDQMKDEDNLYAHGMDSVRTVEAVGLLKSCLLQSKPEADLDWLSAEILYRNPTIKRLISLLFDFLENETTPRKRDRIAEMQAKVAEYTVDLPQTLESLVTKEHTSRFSVAVTGTTGYLGSRLLIELIRNPRISRLYCLNRSTRAQTIFENHIPGKSTKLAFLHVDLASSYLSLSNEDYTRLLQDCHIILHNAWRVDFNLALDSFEDNLQSVKHLIDLSAASALRSPQQSVPEDIVENLGATMDIGYAESKHVAEHVLHAASRVGIPATIIRMGQISPSSAPEEEGTWPDGDLVPIFLRTCKASGSLASDFVDTVDWVPVDQAAIVVSEIVGHEIDSGSCVRFYNVVHPRPLLWSAVMDTVRIWCGEGTKTVSLQQWLQRIRELDTRDPRTLDRFPALRMLRIFDIMASRGPTHEYAMKNLIATSKSMSYFPVVDAALIETWLQKLSL</sequence>
<feature type="domain" description="Thioester reductase (TE)" evidence="4">
    <location>
        <begin position="643"/>
        <end position="855"/>
    </location>
</feature>
<evidence type="ECO:0000259" key="4">
    <source>
        <dbReference type="Pfam" id="PF07993"/>
    </source>
</evidence>
<dbReference type="Gene3D" id="3.40.50.12780">
    <property type="entry name" value="N-terminal domain of ligase-like"/>
    <property type="match status" value="1"/>
</dbReference>
<proteinExistence type="predicted"/>
<evidence type="ECO:0000256" key="1">
    <source>
        <dbReference type="ARBA" id="ARBA00022450"/>
    </source>
</evidence>
<dbReference type="Pfam" id="PF00501">
    <property type="entry name" value="AMP-binding"/>
    <property type="match status" value="1"/>
</dbReference>
<dbReference type="InterPro" id="IPR036291">
    <property type="entry name" value="NAD(P)-bd_dom_sf"/>
</dbReference>
<gene>
    <name evidence="5" type="ORF">LY89DRAFT_707423</name>
</gene>
<name>A0A194XA85_MOLSC</name>
<dbReference type="Pfam" id="PF23562">
    <property type="entry name" value="AMP-binding_C_3"/>
    <property type="match status" value="1"/>
</dbReference>
<dbReference type="Proteomes" id="UP000070700">
    <property type="component" value="Unassembled WGS sequence"/>
</dbReference>
<evidence type="ECO:0000313" key="6">
    <source>
        <dbReference type="Proteomes" id="UP000070700"/>
    </source>
</evidence>
<dbReference type="GeneID" id="28827332"/>
<dbReference type="STRING" id="149040.A0A194XA85"/>
<evidence type="ECO:0000256" key="2">
    <source>
        <dbReference type="ARBA" id="ARBA00022553"/>
    </source>
</evidence>
<dbReference type="SUPFAM" id="SSF51735">
    <property type="entry name" value="NAD(P)-binding Rossmann-fold domains"/>
    <property type="match status" value="1"/>
</dbReference>
<evidence type="ECO:0000259" key="3">
    <source>
        <dbReference type="Pfam" id="PF00501"/>
    </source>
</evidence>
<dbReference type="OrthoDB" id="429813at2759"/>